<accession>S3DAZ8</accession>
<dbReference type="InterPro" id="IPR050756">
    <property type="entry name" value="CSN3"/>
</dbReference>
<evidence type="ECO:0000313" key="4">
    <source>
        <dbReference type="Proteomes" id="UP000016922"/>
    </source>
</evidence>
<protein>
    <recommendedName>
        <fullName evidence="2">COP9 signalosome complex subunit 3 N-terminal helical repeats domain-containing protein</fullName>
    </recommendedName>
</protein>
<feature type="domain" description="COP9 signalosome complex subunit 3 N-terminal helical repeats" evidence="2">
    <location>
        <begin position="53"/>
        <end position="290"/>
    </location>
</feature>
<keyword evidence="4" id="KW-1185">Reference proteome</keyword>
<dbReference type="HOGENOM" id="CLU_028825_1_1_1"/>
<evidence type="ECO:0000259" key="2">
    <source>
        <dbReference type="Pfam" id="PF22788"/>
    </source>
</evidence>
<organism evidence="3 4">
    <name type="scientific">Glarea lozoyensis (strain ATCC 20868 / MF5171)</name>
    <dbReference type="NCBI Taxonomy" id="1116229"/>
    <lineage>
        <taxon>Eukaryota</taxon>
        <taxon>Fungi</taxon>
        <taxon>Dikarya</taxon>
        <taxon>Ascomycota</taxon>
        <taxon>Pezizomycotina</taxon>
        <taxon>Leotiomycetes</taxon>
        <taxon>Helotiales</taxon>
        <taxon>Helotiaceae</taxon>
        <taxon>Glarea</taxon>
    </lineage>
</organism>
<dbReference type="KEGG" id="glz:GLAREA_10595"/>
<dbReference type="GeneID" id="19469641"/>
<dbReference type="eggNOG" id="KOG2582">
    <property type="taxonomic scope" value="Eukaryota"/>
</dbReference>
<keyword evidence="1" id="KW-0963">Cytoplasm</keyword>
<dbReference type="STRING" id="1116229.S3DAZ8"/>
<evidence type="ECO:0000256" key="1">
    <source>
        <dbReference type="ARBA" id="ARBA00022490"/>
    </source>
</evidence>
<sequence>MDDILPKLLNFPQHPPPPNPLSDQQYDEGIRAQISVVKNIPNSKLLQPTSGGENVLDIINPSVNSVPYTFILIANIEAAQRNDKNIDQENLWNSIIAFLAQFDPRQMRYMQTELSQILDIFSNMARRHHQIPTAIPHIRDALLRFEPTGTLLTPKHLLLVKLALEAKQFDDVLPVIDKTILYIPGAGHRPRQKYLCNICLPPAAYITVQTGFVAKPLKHLEVLEYFLLSGQVYIGLKKWKRASECLEVAVTYPTKDSGPSKVMTEAYKKWILVRLLMDGKMPVLPKVTSPGAAKVLKVLGKPYETVAQIFEQGTASRLKSELEAGRDLWTTDCNMGLVMCVMAAYQQFQIKNLANVHTKLTMVDIHNLTQSAEIGSKLPNAAAVETLVQSMIADGTLHATLSHPPNQSPVLTFSPNGPLLTEKQTQAALAASSTRIKALTEEIKTTDRMLMYEKEYVNYAKKMKKNAAAGLEHGVGVNDMDFLGEDEDLMGSLY</sequence>
<dbReference type="RefSeq" id="XP_008077887.1">
    <property type="nucleotide sequence ID" value="XM_008079696.1"/>
</dbReference>
<dbReference type="OrthoDB" id="29061at2759"/>
<proteinExistence type="predicted"/>
<dbReference type="PANTHER" id="PTHR10758:SF1">
    <property type="entry name" value="COP9 SIGNALOSOME COMPLEX SUBUNIT 3"/>
    <property type="match status" value="1"/>
</dbReference>
<dbReference type="GO" id="GO:0008180">
    <property type="term" value="C:COP9 signalosome"/>
    <property type="evidence" value="ECO:0007669"/>
    <property type="project" value="TreeGrafter"/>
</dbReference>
<reference evidence="3 4" key="1">
    <citation type="journal article" date="2013" name="BMC Genomics">
        <title>Genomics-driven discovery of the pneumocandin biosynthetic gene cluster in the fungus Glarea lozoyensis.</title>
        <authorList>
            <person name="Chen L."/>
            <person name="Yue Q."/>
            <person name="Zhang X."/>
            <person name="Xiang M."/>
            <person name="Wang C."/>
            <person name="Li S."/>
            <person name="Che Y."/>
            <person name="Ortiz-Lopez F.J."/>
            <person name="Bills G.F."/>
            <person name="Liu X."/>
            <person name="An Z."/>
        </authorList>
    </citation>
    <scope>NUCLEOTIDE SEQUENCE [LARGE SCALE GENOMIC DNA]</scope>
    <source>
        <strain evidence="4">ATCC 20868 / MF5171</strain>
    </source>
</reference>
<dbReference type="Proteomes" id="UP000016922">
    <property type="component" value="Unassembled WGS sequence"/>
</dbReference>
<dbReference type="EMBL" id="KE145355">
    <property type="protein sequence ID" value="EPE34900.1"/>
    <property type="molecule type" value="Genomic_DNA"/>
</dbReference>
<dbReference type="PANTHER" id="PTHR10758">
    <property type="entry name" value="26S PROTEASOME NON-ATPASE REGULATORY SUBUNIT 3/COP9 SIGNALOSOME COMPLEX SUBUNIT 3"/>
    <property type="match status" value="1"/>
</dbReference>
<evidence type="ECO:0000313" key="3">
    <source>
        <dbReference type="EMBL" id="EPE34900.1"/>
    </source>
</evidence>
<dbReference type="GO" id="GO:0006511">
    <property type="term" value="P:ubiquitin-dependent protein catabolic process"/>
    <property type="evidence" value="ECO:0007669"/>
    <property type="project" value="TreeGrafter"/>
</dbReference>
<dbReference type="AlphaFoldDB" id="S3DAZ8"/>
<dbReference type="InterPro" id="IPR055089">
    <property type="entry name" value="COP9_N"/>
</dbReference>
<dbReference type="OMA" id="NHYHDLV"/>
<dbReference type="Pfam" id="PF22788">
    <property type="entry name" value="COP9_hel_rpt"/>
    <property type="match status" value="1"/>
</dbReference>
<gene>
    <name evidence="3" type="ORF">GLAREA_10595</name>
</gene>
<name>S3DAZ8_GLAL2</name>